<dbReference type="GO" id="GO:0003677">
    <property type="term" value="F:DNA binding"/>
    <property type="evidence" value="ECO:0007669"/>
    <property type="project" value="UniProtKB-KW"/>
</dbReference>
<dbReference type="AlphaFoldDB" id="A0A433SDV4"/>
<protein>
    <submittedName>
        <fullName evidence="6">HTH-type transcriptional regulator BenM</fullName>
    </submittedName>
</protein>
<dbReference type="InterPro" id="IPR036388">
    <property type="entry name" value="WH-like_DNA-bd_sf"/>
</dbReference>
<dbReference type="Proteomes" id="UP000286947">
    <property type="component" value="Unassembled WGS sequence"/>
</dbReference>
<dbReference type="PANTHER" id="PTHR30419:SF28">
    <property type="entry name" value="HTH-TYPE TRANSCRIPTIONAL REGULATOR BSDA"/>
    <property type="match status" value="1"/>
</dbReference>
<feature type="domain" description="HTH lysR-type" evidence="5">
    <location>
        <begin position="1"/>
        <end position="58"/>
    </location>
</feature>
<comment type="similarity">
    <text evidence="1">Belongs to the LysR transcriptional regulatory family.</text>
</comment>
<keyword evidence="7" id="KW-1185">Reference proteome</keyword>
<dbReference type="Gene3D" id="1.10.10.10">
    <property type="entry name" value="Winged helix-like DNA-binding domain superfamily/Winged helix DNA-binding domain"/>
    <property type="match status" value="1"/>
</dbReference>
<dbReference type="SUPFAM" id="SSF46785">
    <property type="entry name" value="Winged helix' DNA-binding domain"/>
    <property type="match status" value="1"/>
</dbReference>
<reference evidence="6 7" key="1">
    <citation type="submission" date="2018-01" db="EMBL/GenBank/DDBJ databases">
        <title>Saezia sanguinis gen. nov., sp. nov., in the order Burkholderiales isolated from human blood.</title>
        <authorList>
            <person name="Medina-Pascual M.J."/>
            <person name="Valdezate S."/>
            <person name="Monzon S."/>
            <person name="Cuesta I."/>
            <person name="Carrasco G."/>
            <person name="Villalon P."/>
            <person name="Saez-Nieto J.A."/>
        </authorList>
    </citation>
    <scope>NUCLEOTIDE SEQUENCE [LARGE SCALE GENOMIC DNA]</scope>
    <source>
        <strain evidence="6 7">CNM695-12</strain>
    </source>
</reference>
<dbReference type="PANTHER" id="PTHR30419">
    <property type="entry name" value="HTH-TYPE TRANSCRIPTIONAL REGULATOR YBHD"/>
    <property type="match status" value="1"/>
</dbReference>
<dbReference type="EMBL" id="PQSP01000003">
    <property type="protein sequence ID" value="RUS66920.1"/>
    <property type="molecule type" value="Genomic_DNA"/>
</dbReference>
<dbReference type="InterPro" id="IPR036390">
    <property type="entry name" value="WH_DNA-bd_sf"/>
</dbReference>
<dbReference type="InterPro" id="IPR000847">
    <property type="entry name" value="LysR_HTH_N"/>
</dbReference>
<dbReference type="Pfam" id="PF00126">
    <property type="entry name" value="HTH_1"/>
    <property type="match status" value="1"/>
</dbReference>
<evidence type="ECO:0000256" key="4">
    <source>
        <dbReference type="ARBA" id="ARBA00023163"/>
    </source>
</evidence>
<dbReference type="OrthoDB" id="8587114at2"/>
<proteinExistence type="inferred from homology"/>
<dbReference type="GO" id="GO:0003700">
    <property type="term" value="F:DNA-binding transcription factor activity"/>
    <property type="evidence" value="ECO:0007669"/>
    <property type="project" value="InterPro"/>
</dbReference>
<keyword evidence="4" id="KW-0804">Transcription</keyword>
<dbReference type="FunFam" id="1.10.10.10:FF:000001">
    <property type="entry name" value="LysR family transcriptional regulator"/>
    <property type="match status" value="1"/>
</dbReference>
<evidence type="ECO:0000313" key="7">
    <source>
        <dbReference type="Proteomes" id="UP000286947"/>
    </source>
</evidence>
<dbReference type="PROSITE" id="PS50931">
    <property type="entry name" value="HTH_LYSR"/>
    <property type="match status" value="1"/>
</dbReference>
<gene>
    <name evidence="6" type="primary">benM_2</name>
    <name evidence="6" type="ORF">CUZ56_01715</name>
</gene>
<dbReference type="Pfam" id="PF03466">
    <property type="entry name" value="LysR_substrate"/>
    <property type="match status" value="1"/>
</dbReference>
<evidence type="ECO:0000313" key="6">
    <source>
        <dbReference type="EMBL" id="RUS66920.1"/>
    </source>
</evidence>
<dbReference type="Gene3D" id="3.40.190.290">
    <property type="match status" value="1"/>
</dbReference>
<dbReference type="CDD" id="cd05466">
    <property type="entry name" value="PBP2_LTTR_substrate"/>
    <property type="match status" value="1"/>
</dbReference>
<dbReference type="RefSeq" id="WP_126979911.1">
    <property type="nucleotide sequence ID" value="NZ_PQSP01000003.1"/>
</dbReference>
<organism evidence="6 7">
    <name type="scientific">Saezia sanguinis</name>
    <dbReference type="NCBI Taxonomy" id="1965230"/>
    <lineage>
        <taxon>Bacteria</taxon>
        <taxon>Pseudomonadati</taxon>
        <taxon>Pseudomonadota</taxon>
        <taxon>Betaproteobacteria</taxon>
        <taxon>Burkholderiales</taxon>
        <taxon>Saeziaceae</taxon>
        <taxon>Saezia</taxon>
    </lineage>
</organism>
<accession>A0A433SDV4</accession>
<comment type="caution">
    <text evidence="6">The sequence shown here is derived from an EMBL/GenBank/DDBJ whole genome shotgun (WGS) entry which is preliminary data.</text>
</comment>
<evidence type="ECO:0000259" key="5">
    <source>
        <dbReference type="PROSITE" id="PS50931"/>
    </source>
</evidence>
<dbReference type="SUPFAM" id="SSF53850">
    <property type="entry name" value="Periplasmic binding protein-like II"/>
    <property type="match status" value="1"/>
</dbReference>
<dbReference type="PRINTS" id="PR00039">
    <property type="entry name" value="HTHLYSR"/>
</dbReference>
<sequence length="301" mass="33908">MSLKQLRYFCMVVEKGSFIKAANALNITQPPLSLGIKNLEEKLGSKLLNRGSHHVSVTASGAFVYQKSREIIELYDSMKSEIAKLEGASQSYFRVGYSPACQSFATDNLPLLHQEFPDICISAVMGDAGYLRNSLDKEYIDIAFLQEPSQLDSKYEIVPLPEIEFVALISNKYECSNKVITLQELSKMPLAVLLSASGDGFYHRLYDLFKRNNLPFRTAVESLDKYVLFDLILKNKDLVAILPAGELPERIKSNYTVAKLNHLGLVMRPCMMHLKTKDSSPVMNKFKQLITRKNKQLALAD</sequence>
<evidence type="ECO:0000256" key="1">
    <source>
        <dbReference type="ARBA" id="ARBA00009437"/>
    </source>
</evidence>
<dbReference type="GO" id="GO:0005829">
    <property type="term" value="C:cytosol"/>
    <property type="evidence" value="ECO:0007669"/>
    <property type="project" value="TreeGrafter"/>
</dbReference>
<evidence type="ECO:0000256" key="2">
    <source>
        <dbReference type="ARBA" id="ARBA00023015"/>
    </source>
</evidence>
<dbReference type="InterPro" id="IPR050950">
    <property type="entry name" value="HTH-type_LysR_regulators"/>
</dbReference>
<evidence type="ECO:0000256" key="3">
    <source>
        <dbReference type="ARBA" id="ARBA00023125"/>
    </source>
</evidence>
<keyword evidence="3" id="KW-0238">DNA-binding</keyword>
<name>A0A433SDV4_9BURK</name>
<keyword evidence="2" id="KW-0805">Transcription regulation</keyword>
<dbReference type="InterPro" id="IPR005119">
    <property type="entry name" value="LysR_subst-bd"/>
</dbReference>